<reference evidence="1" key="1">
    <citation type="journal article" date="2017" name="Nature">
        <title>The sunflower genome provides insights into oil metabolism, flowering and Asterid evolution.</title>
        <authorList>
            <person name="Badouin H."/>
            <person name="Gouzy J."/>
            <person name="Grassa C.J."/>
            <person name="Murat F."/>
            <person name="Staton S.E."/>
            <person name="Cottret L."/>
            <person name="Lelandais-Briere C."/>
            <person name="Owens G.L."/>
            <person name="Carrere S."/>
            <person name="Mayjonade B."/>
            <person name="Legrand L."/>
            <person name="Gill N."/>
            <person name="Kane N.C."/>
            <person name="Bowers J.E."/>
            <person name="Hubner S."/>
            <person name="Bellec A."/>
            <person name="Berard A."/>
            <person name="Berges H."/>
            <person name="Blanchet N."/>
            <person name="Boniface M.C."/>
            <person name="Brunel D."/>
            <person name="Catrice O."/>
            <person name="Chaidir N."/>
            <person name="Claudel C."/>
            <person name="Donnadieu C."/>
            <person name="Faraut T."/>
            <person name="Fievet G."/>
            <person name="Helmstetter N."/>
            <person name="King M."/>
            <person name="Knapp S.J."/>
            <person name="Lai Z."/>
            <person name="Le Paslier M.C."/>
            <person name="Lippi Y."/>
            <person name="Lorenzon L."/>
            <person name="Mandel J.R."/>
            <person name="Marage G."/>
            <person name="Marchand G."/>
            <person name="Marquand E."/>
            <person name="Bret-Mestries E."/>
            <person name="Morien E."/>
            <person name="Nambeesan S."/>
            <person name="Nguyen T."/>
            <person name="Pegot-Espagnet P."/>
            <person name="Pouilly N."/>
            <person name="Raftis F."/>
            <person name="Sallet E."/>
            <person name="Schiex T."/>
            <person name="Thomas J."/>
            <person name="Vandecasteele C."/>
            <person name="Vares D."/>
            <person name="Vear F."/>
            <person name="Vautrin S."/>
            <person name="Crespi M."/>
            <person name="Mangin B."/>
            <person name="Burke J.M."/>
            <person name="Salse J."/>
            <person name="Munos S."/>
            <person name="Vincourt P."/>
            <person name="Rieseberg L.H."/>
            <person name="Langlade N.B."/>
        </authorList>
    </citation>
    <scope>NUCLEOTIDE SEQUENCE</scope>
    <source>
        <tissue evidence="1">Leaves</tissue>
    </source>
</reference>
<organism evidence="1 2">
    <name type="scientific">Helianthus annuus</name>
    <name type="common">Common sunflower</name>
    <dbReference type="NCBI Taxonomy" id="4232"/>
    <lineage>
        <taxon>Eukaryota</taxon>
        <taxon>Viridiplantae</taxon>
        <taxon>Streptophyta</taxon>
        <taxon>Embryophyta</taxon>
        <taxon>Tracheophyta</taxon>
        <taxon>Spermatophyta</taxon>
        <taxon>Magnoliopsida</taxon>
        <taxon>eudicotyledons</taxon>
        <taxon>Gunneridae</taxon>
        <taxon>Pentapetalae</taxon>
        <taxon>asterids</taxon>
        <taxon>campanulids</taxon>
        <taxon>Asterales</taxon>
        <taxon>Asteraceae</taxon>
        <taxon>Asteroideae</taxon>
        <taxon>Heliantheae alliance</taxon>
        <taxon>Heliantheae</taxon>
        <taxon>Helianthus</taxon>
    </lineage>
</organism>
<reference evidence="1" key="2">
    <citation type="submission" date="2020-06" db="EMBL/GenBank/DDBJ databases">
        <title>Helianthus annuus Genome sequencing and assembly Release 2.</title>
        <authorList>
            <person name="Gouzy J."/>
            <person name="Langlade N."/>
            <person name="Munos S."/>
        </authorList>
    </citation>
    <scope>NUCLEOTIDE SEQUENCE</scope>
    <source>
        <tissue evidence="1">Leaves</tissue>
    </source>
</reference>
<protein>
    <submittedName>
        <fullName evidence="1">Uncharacterized protein</fullName>
    </submittedName>
</protein>
<dbReference type="EMBL" id="MNCJ02000316">
    <property type="protein sequence ID" value="KAF5823301.1"/>
    <property type="molecule type" value="Genomic_DNA"/>
</dbReference>
<dbReference type="AlphaFoldDB" id="A0A9K3JX29"/>
<evidence type="ECO:0000313" key="1">
    <source>
        <dbReference type="EMBL" id="KAF5823301.1"/>
    </source>
</evidence>
<accession>A0A9K3JX29</accession>
<comment type="caution">
    <text evidence="1">The sequence shown here is derived from an EMBL/GenBank/DDBJ whole genome shotgun (WGS) entry which is preliminary data.</text>
</comment>
<dbReference type="Proteomes" id="UP000215914">
    <property type="component" value="Unassembled WGS sequence"/>
</dbReference>
<dbReference type="Gramene" id="mRNA:HanXRQr2_Chr01g0036861">
    <property type="protein sequence ID" value="CDS:HanXRQr2_Chr01g0036861.1"/>
    <property type="gene ID" value="HanXRQr2_Chr01g0036861"/>
</dbReference>
<evidence type="ECO:0000313" key="2">
    <source>
        <dbReference type="Proteomes" id="UP000215914"/>
    </source>
</evidence>
<gene>
    <name evidence="1" type="ORF">HanXRQr2_Chr01g0036861</name>
</gene>
<proteinExistence type="predicted"/>
<keyword evidence="2" id="KW-1185">Reference proteome</keyword>
<sequence>MLNHHHAKSIYTKPIVFTPTVIQNLPKLFSWPKSFVRHKIYHTKTIYAKSMICKIYIM</sequence>
<name>A0A9K3JX29_HELAN</name>